<evidence type="ECO:0000256" key="1">
    <source>
        <dbReference type="SAM" id="Phobius"/>
    </source>
</evidence>
<keyword evidence="1" id="KW-1133">Transmembrane helix</keyword>
<evidence type="ECO:0000313" key="3">
    <source>
        <dbReference type="Proteomes" id="UP000705867"/>
    </source>
</evidence>
<reference evidence="2" key="1">
    <citation type="journal article" date="2021" name="bioRxiv">
        <title>Unraveling nitrogen, sulfur and carbon metabolic pathways and microbial community transcriptional responses to substrate deprivation and toxicity stresses in a bioreactor mimicking anoxic brackish coastal sediment conditions.</title>
        <authorList>
            <person name="Martins P.D."/>
            <person name="Echeveste M.J."/>
            <person name="Arshad A."/>
            <person name="Kurth J."/>
            <person name="Ouboter H."/>
            <person name="Jetten M.S.M."/>
            <person name="Welte C.U."/>
        </authorList>
    </citation>
    <scope>NUCLEOTIDE SEQUENCE</scope>
    <source>
        <strain evidence="2">MAG_39</strain>
    </source>
</reference>
<accession>A0A953SHG1</accession>
<feature type="transmembrane region" description="Helical" evidence="1">
    <location>
        <begin position="12"/>
        <end position="39"/>
    </location>
</feature>
<comment type="caution">
    <text evidence="2">The sequence shown here is derived from an EMBL/GenBank/DDBJ whole genome shotgun (WGS) entry which is preliminary data.</text>
</comment>
<organism evidence="2 3">
    <name type="scientific">Candidatus Nitrobium versatile</name>
    <dbReference type="NCBI Taxonomy" id="2884831"/>
    <lineage>
        <taxon>Bacteria</taxon>
        <taxon>Pseudomonadati</taxon>
        <taxon>Nitrospirota</taxon>
        <taxon>Nitrospiria</taxon>
        <taxon>Nitrospirales</taxon>
        <taxon>Nitrospiraceae</taxon>
        <taxon>Candidatus Nitrobium</taxon>
    </lineage>
</organism>
<feature type="transmembrane region" description="Helical" evidence="1">
    <location>
        <begin position="197"/>
        <end position="215"/>
    </location>
</feature>
<proteinExistence type="predicted"/>
<feature type="transmembrane region" description="Helical" evidence="1">
    <location>
        <begin position="149"/>
        <end position="166"/>
    </location>
</feature>
<keyword evidence="1" id="KW-0472">Membrane</keyword>
<protein>
    <submittedName>
        <fullName evidence="2">Uncharacterized protein</fullName>
    </submittedName>
</protein>
<feature type="transmembrane region" description="Helical" evidence="1">
    <location>
        <begin position="111"/>
        <end position="133"/>
    </location>
</feature>
<reference evidence="2" key="2">
    <citation type="submission" date="2021-08" db="EMBL/GenBank/DDBJ databases">
        <authorList>
            <person name="Dalcin Martins P."/>
        </authorList>
    </citation>
    <scope>NUCLEOTIDE SEQUENCE</scope>
    <source>
        <strain evidence="2">MAG_39</strain>
    </source>
</reference>
<keyword evidence="1" id="KW-0812">Transmembrane</keyword>
<name>A0A953SHG1_9BACT</name>
<evidence type="ECO:0000313" key="2">
    <source>
        <dbReference type="EMBL" id="MBZ0158008.1"/>
    </source>
</evidence>
<sequence length="224" mass="24504">MNALKEYIRSKHLWATLTAVVSGSICLLFLPGTLAAILIKENGLIEIAQCTGYAAGALISWSYAKRGIWKGGLNGGTVLLLLALRELDFQRSFTGISITRTKFYFSAQVPILIKVIGGCIALSMLSALMLLIARNTRSLVQGMRERKEWAFSAASGVILLPVALILDASLRFLEFFGIRASKEAHLAKTVFEEMTELAIPSLFLIALIQYGVSASKKARKHSLR</sequence>
<dbReference type="Proteomes" id="UP000705867">
    <property type="component" value="Unassembled WGS sequence"/>
</dbReference>
<gene>
    <name evidence="2" type="ORF">K8I29_17565</name>
</gene>
<dbReference type="EMBL" id="JAIOIV010000132">
    <property type="protein sequence ID" value="MBZ0158008.1"/>
    <property type="molecule type" value="Genomic_DNA"/>
</dbReference>
<dbReference type="AlphaFoldDB" id="A0A953SHG1"/>